<dbReference type="EMBL" id="KL142367">
    <property type="protein sequence ID" value="KDR86043.1"/>
    <property type="molecule type" value="Genomic_DNA"/>
</dbReference>
<proteinExistence type="predicted"/>
<dbReference type="HOGENOM" id="CLU_2704960_0_0_1"/>
<name>A0A067U3N6_GALM3</name>
<keyword evidence="3" id="KW-1185">Reference proteome</keyword>
<evidence type="ECO:0000313" key="2">
    <source>
        <dbReference type="EMBL" id="KDR86043.1"/>
    </source>
</evidence>
<accession>A0A067U3N6</accession>
<reference evidence="3" key="1">
    <citation type="journal article" date="2014" name="Proc. Natl. Acad. Sci. U.S.A.">
        <title>Extensive sampling of basidiomycete genomes demonstrates inadequacy of the white-rot/brown-rot paradigm for wood decay fungi.</title>
        <authorList>
            <person name="Riley R."/>
            <person name="Salamov A.A."/>
            <person name="Brown D.W."/>
            <person name="Nagy L.G."/>
            <person name="Floudas D."/>
            <person name="Held B.W."/>
            <person name="Levasseur A."/>
            <person name="Lombard V."/>
            <person name="Morin E."/>
            <person name="Otillar R."/>
            <person name="Lindquist E.A."/>
            <person name="Sun H."/>
            <person name="LaButti K.M."/>
            <person name="Schmutz J."/>
            <person name="Jabbour D."/>
            <person name="Luo H."/>
            <person name="Baker S.E."/>
            <person name="Pisabarro A.G."/>
            <person name="Walton J.D."/>
            <person name="Blanchette R.A."/>
            <person name="Henrissat B."/>
            <person name="Martin F."/>
            <person name="Cullen D."/>
            <person name="Hibbett D.S."/>
            <person name="Grigoriev I.V."/>
        </authorList>
    </citation>
    <scope>NUCLEOTIDE SEQUENCE [LARGE SCALE GENOMIC DNA]</scope>
    <source>
        <strain evidence="3">CBS 339.88</strain>
    </source>
</reference>
<evidence type="ECO:0000313" key="3">
    <source>
        <dbReference type="Proteomes" id="UP000027222"/>
    </source>
</evidence>
<evidence type="ECO:0000256" key="1">
    <source>
        <dbReference type="SAM" id="SignalP"/>
    </source>
</evidence>
<organism evidence="2 3">
    <name type="scientific">Galerina marginata (strain CBS 339.88)</name>
    <dbReference type="NCBI Taxonomy" id="685588"/>
    <lineage>
        <taxon>Eukaryota</taxon>
        <taxon>Fungi</taxon>
        <taxon>Dikarya</taxon>
        <taxon>Basidiomycota</taxon>
        <taxon>Agaricomycotina</taxon>
        <taxon>Agaricomycetes</taxon>
        <taxon>Agaricomycetidae</taxon>
        <taxon>Agaricales</taxon>
        <taxon>Agaricineae</taxon>
        <taxon>Strophariaceae</taxon>
        <taxon>Galerina</taxon>
    </lineage>
</organism>
<feature type="chain" id="PRO_5001649383" description="Secreted protein" evidence="1">
    <location>
        <begin position="30"/>
        <end position="73"/>
    </location>
</feature>
<dbReference type="Proteomes" id="UP000027222">
    <property type="component" value="Unassembled WGS sequence"/>
</dbReference>
<sequence length="73" mass="8212">MSSNTRVDILAFSVRLLLGSLVFSASTSASRQRAARLKYHARARQFKGTGCITRYLCVRATQLYCKPNIILFI</sequence>
<keyword evidence="1" id="KW-0732">Signal</keyword>
<evidence type="ECO:0008006" key="4">
    <source>
        <dbReference type="Google" id="ProtNLM"/>
    </source>
</evidence>
<feature type="signal peptide" evidence="1">
    <location>
        <begin position="1"/>
        <end position="29"/>
    </location>
</feature>
<dbReference type="AlphaFoldDB" id="A0A067U3N6"/>
<gene>
    <name evidence="2" type="ORF">GALMADRAFT_399589</name>
</gene>
<protein>
    <recommendedName>
        <fullName evidence="4">Secreted protein</fullName>
    </recommendedName>
</protein>